<organism evidence="3 4">
    <name type="scientific">Paraconexibacter algicola</name>
    <dbReference type="NCBI Taxonomy" id="2133960"/>
    <lineage>
        <taxon>Bacteria</taxon>
        <taxon>Bacillati</taxon>
        <taxon>Actinomycetota</taxon>
        <taxon>Thermoleophilia</taxon>
        <taxon>Solirubrobacterales</taxon>
        <taxon>Paraconexibacteraceae</taxon>
        <taxon>Paraconexibacter</taxon>
    </lineage>
</organism>
<evidence type="ECO:0000256" key="1">
    <source>
        <dbReference type="SAM" id="MobiDB-lite"/>
    </source>
</evidence>
<keyword evidence="4" id="KW-1185">Reference proteome</keyword>
<reference evidence="3 4" key="1">
    <citation type="submission" date="2018-03" db="EMBL/GenBank/DDBJ databases">
        <title>Aquarubrobacter algicola gen. nov., sp. nov., a novel actinobacterium isolated from shallow eutrophic lake during the end of cyanobacterial harmful algal blooms.</title>
        <authorList>
            <person name="Chun S.J."/>
        </authorList>
    </citation>
    <scope>NUCLEOTIDE SEQUENCE [LARGE SCALE GENOMIC DNA]</scope>
    <source>
        <strain evidence="3 4">Seoho-28</strain>
    </source>
</reference>
<protein>
    <submittedName>
        <fullName evidence="3">Uncharacterized protein</fullName>
    </submittedName>
</protein>
<dbReference type="AlphaFoldDB" id="A0A2T4UFF8"/>
<feature type="signal peptide" evidence="2">
    <location>
        <begin position="1"/>
        <end position="19"/>
    </location>
</feature>
<accession>A0A2T4UFF8</accession>
<dbReference type="RefSeq" id="WP_107570243.1">
    <property type="nucleotide sequence ID" value="NZ_PYYB01000002.1"/>
</dbReference>
<proteinExistence type="predicted"/>
<evidence type="ECO:0000313" key="4">
    <source>
        <dbReference type="Proteomes" id="UP000240739"/>
    </source>
</evidence>
<comment type="caution">
    <text evidence="3">The sequence shown here is derived from an EMBL/GenBank/DDBJ whole genome shotgun (WGS) entry which is preliminary data.</text>
</comment>
<name>A0A2T4UFF8_9ACTN</name>
<feature type="compositionally biased region" description="Basic and acidic residues" evidence="1">
    <location>
        <begin position="76"/>
        <end position="94"/>
    </location>
</feature>
<keyword evidence="2" id="KW-0732">Signal</keyword>
<evidence type="ECO:0000256" key="2">
    <source>
        <dbReference type="SAM" id="SignalP"/>
    </source>
</evidence>
<dbReference type="EMBL" id="PYYB01000002">
    <property type="protein sequence ID" value="PTL56524.1"/>
    <property type="molecule type" value="Genomic_DNA"/>
</dbReference>
<feature type="region of interest" description="Disordered" evidence="1">
    <location>
        <begin position="58"/>
        <end position="94"/>
    </location>
</feature>
<sequence length="94" mass="9590">MHTVALVLATTAVVGLLTAASLGVARVADALAPSAQEPAAVPAARVASATGTWDGIERRTGVDRRWRADGGPGAGGERRRGGRRATDHPQVRVA</sequence>
<dbReference type="Proteomes" id="UP000240739">
    <property type="component" value="Unassembled WGS sequence"/>
</dbReference>
<evidence type="ECO:0000313" key="3">
    <source>
        <dbReference type="EMBL" id="PTL56524.1"/>
    </source>
</evidence>
<gene>
    <name evidence="3" type="ORF">C7Y72_16350</name>
</gene>
<feature type="chain" id="PRO_5038414214" evidence="2">
    <location>
        <begin position="20"/>
        <end position="94"/>
    </location>
</feature>
<feature type="compositionally biased region" description="Basic and acidic residues" evidence="1">
    <location>
        <begin position="58"/>
        <end position="68"/>
    </location>
</feature>